<dbReference type="Gene3D" id="1.10.110.10">
    <property type="entry name" value="Plant lipid-transfer and hydrophobic proteins"/>
    <property type="match status" value="1"/>
</dbReference>
<evidence type="ECO:0000256" key="1">
    <source>
        <dbReference type="ARBA" id="ARBA00004609"/>
    </source>
</evidence>
<reference evidence="12 13" key="1">
    <citation type="journal article" date="2023" name="G3 (Bethesda)">
        <title>A haplotype-resolved chromosome-scale genome for Quercus rubra L. provides insights into the genetics of adaptive traits for red oak species.</title>
        <authorList>
            <person name="Kapoor B."/>
            <person name="Jenkins J."/>
            <person name="Schmutz J."/>
            <person name="Zhebentyayeva T."/>
            <person name="Kuelheim C."/>
            <person name="Coggeshall M."/>
            <person name="Heim C."/>
            <person name="Lasky J.R."/>
            <person name="Leites L."/>
            <person name="Islam-Faridi N."/>
            <person name="Romero-Severson J."/>
            <person name="DeLeo V.L."/>
            <person name="Lucas S.M."/>
            <person name="Lazic D."/>
            <person name="Gailing O."/>
            <person name="Carlson J."/>
            <person name="Staton M."/>
        </authorList>
    </citation>
    <scope>NUCLEOTIDE SEQUENCE [LARGE SCALE GENOMIC DNA]</scope>
    <source>
        <strain evidence="12">Pseudo-F2</strain>
    </source>
</reference>
<feature type="chain" id="PRO_5042988267" description="Bifunctional inhibitor/plant lipid transfer protein/seed storage helical domain-containing protein" evidence="10">
    <location>
        <begin position="21"/>
        <end position="193"/>
    </location>
</feature>
<evidence type="ECO:0000256" key="6">
    <source>
        <dbReference type="ARBA" id="ARBA00023157"/>
    </source>
</evidence>
<keyword evidence="4" id="KW-0472">Membrane</keyword>
<dbReference type="PANTHER" id="PTHR33044">
    <property type="entry name" value="BIFUNCTIONAL INHIBITOR/LIPID-TRANSFER PROTEIN/SEED STORAGE 2S ALBUMIN SUPERFAMILY PROTEIN-RELATED"/>
    <property type="match status" value="1"/>
</dbReference>
<dbReference type="EMBL" id="JAXUIC010000012">
    <property type="protein sequence ID" value="KAK4559533.1"/>
    <property type="molecule type" value="Genomic_DNA"/>
</dbReference>
<dbReference type="InterPro" id="IPR043325">
    <property type="entry name" value="LTSS"/>
</dbReference>
<evidence type="ECO:0000256" key="3">
    <source>
        <dbReference type="ARBA" id="ARBA00022475"/>
    </source>
</evidence>
<evidence type="ECO:0000313" key="13">
    <source>
        <dbReference type="Proteomes" id="UP001324115"/>
    </source>
</evidence>
<dbReference type="CDD" id="cd00010">
    <property type="entry name" value="AAI_LTSS"/>
    <property type="match status" value="1"/>
</dbReference>
<dbReference type="SUPFAM" id="SSF47699">
    <property type="entry name" value="Bifunctional inhibitor/lipid-transfer protein/seed storage 2S albumin"/>
    <property type="match status" value="1"/>
</dbReference>
<keyword evidence="6" id="KW-1015">Disulfide bond</keyword>
<evidence type="ECO:0000313" key="12">
    <source>
        <dbReference type="EMBL" id="KAK4559533.1"/>
    </source>
</evidence>
<protein>
    <recommendedName>
        <fullName evidence="11">Bifunctional inhibitor/plant lipid transfer protein/seed storage helical domain-containing protein</fullName>
    </recommendedName>
</protein>
<sequence>MKRVFIFTCFLFTSFLIASSDLSPSESPSYSPSESPYGGCSDLIWDLVDCMSYLSEESEVTKPGPDCCTAFELTMNTYASCIIEATKIAPSYDINLNVTRVLMMSEVCRDVSLPPESTPVKAPTTPSKASSPAPKSSTKSTPVTPSSKTPSPTSSSSTGGGVPAPSPLSHSGTYSTTVSFSVLVSMLIASLVV</sequence>
<gene>
    <name evidence="12" type="ORF">RGQ29_008663</name>
</gene>
<dbReference type="GO" id="GO:0098552">
    <property type="term" value="C:side of membrane"/>
    <property type="evidence" value="ECO:0007669"/>
    <property type="project" value="UniProtKB-KW"/>
</dbReference>
<dbReference type="InterPro" id="IPR036312">
    <property type="entry name" value="Bifun_inhib/LTP/seed_sf"/>
</dbReference>
<keyword evidence="5 10" id="KW-0732">Signal</keyword>
<dbReference type="Proteomes" id="UP001324115">
    <property type="component" value="Unassembled WGS sequence"/>
</dbReference>
<evidence type="ECO:0000259" key="11">
    <source>
        <dbReference type="Pfam" id="PF14368"/>
    </source>
</evidence>
<dbReference type="GO" id="GO:0005886">
    <property type="term" value="C:plasma membrane"/>
    <property type="evidence" value="ECO:0007669"/>
    <property type="project" value="UniProtKB-SubCell"/>
</dbReference>
<feature type="region of interest" description="Disordered" evidence="9">
    <location>
        <begin position="113"/>
        <end position="170"/>
    </location>
</feature>
<accession>A0AAN7E0V1</accession>
<organism evidence="12 13">
    <name type="scientific">Quercus rubra</name>
    <name type="common">Northern red oak</name>
    <name type="synonym">Quercus borealis</name>
    <dbReference type="NCBI Taxonomy" id="3512"/>
    <lineage>
        <taxon>Eukaryota</taxon>
        <taxon>Viridiplantae</taxon>
        <taxon>Streptophyta</taxon>
        <taxon>Embryophyta</taxon>
        <taxon>Tracheophyta</taxon>
        <taxon>Spermatophyta</taxon>
        <taxon>Magnoliopsida</taxon>
        <taxon>eudicotyledons</taxon>
        <taxon>Gunneridae</taxon>
        <taxon>Pentapetalae</taxon>
        <taxon>rosids</taxon>
        <taxon>fabids</taxon>
        <taxon>Fagales</taxon>
        <taxon>Fagaceae</taxon>
        <taxon>Quercus</taxon>
    </lineage>
</organism>
<evidence type="ECO:0000256" key="7">
    <source>
        <dbReference type="ARBA" id="ARBA00023180"/>
    </source>
</evidence>
<dbReference type="Pfam" id="PF14368">
    <property type="entry name" value="LTP_2"/>
    <property type="match status" value="1"/>
</dbReference>
<comment type="caution">
    <text evidence="12">The sequence shown here is derived from an EMBL/GenBank/DDBJ whole genome shotgun (WGS) entry which is preliminary data.</text>
</comment>
<comment type="similarity">
    <text evidence="2">Belongs to the plant LTP family.</text>
</comment>
<keyword evidence="3" id="KW-1003">Cell membrane</keyword>
<name>A0AAN7E0V1_QUERU</name>
<feature type="domain" description="Bifunctional inhibitor/plant lipid transfer protein/seed storage helical" evidence="11">
    <location>
        <begin position="35"/>
        <end position="109"/>
    </location>
</feature>
<evidence type="ECO:0000256" key="8">
    <source>
        <dbReference type="ARBA" id="ARBA00023288"/>
    </source>
</evidence>
<keyword evidence="13" id="KW-1185">Reference proteome</keyword>
<dbReference type="InterPro" id="IPR016140">
    <property type="entry name" value="Bifunc_inhib/LTP/seed_store"/>
</dbReference>
<evidence type="ECO:0000256" key="10">
    <source>
        <dbReference type="SAM" id="SignalP"/>
    </source>
</evidence>
<dbReference type="AlphaFoldDB" id="A0AAN7E0V1"/>
<evidence type="ECO:0000256" key="4">
    <source>
        <dbReference type="ARBA" id="ARBA00022622"/>
    </source>
</evidence>
<feature type="signal peptide" evidence="10">
    <location>
        <begin position="1"/>
        <end position="20"/>
    </location>
</feature>
<evidence type="ECO:0000256" key="2">
    <source>
        <dbReference type="ARBA" id="ARBA00009748"/>
    </source>
</evidence>
<comment type="subcellular location">
    <subcellularLocation>
        <location evidence="1">Cell membrane</location>
        <topology evidence="1">Lipid-anchor</topology>
        <topology evidence="1">GPI-anchor</topology>
    </subcellularLocation>
</comment>
<keyword evidence="8" id="KW-0449">Lipoprotein</keyword>
<keyword evidence="4" id="KW-0336">GPI-anchor</keyword>
<feature type="compositionally biased region" description="Low complexity" evidence="9">
    <location>
        <begin position="121"/>
        <end position="157"/>
    </location>
</feature>
<keyword evidence="7" id="KW-0325">Glycoprotein</keyword>
<evidence type="ECO:0000256" key="9">
    <source>
        <dbReference type="SAM" id="MobiDB-lite"/>
    </source>
</evidence>
<evidence type="ECO:0000256" key="5">
    <source>
        <dbReference type="ARBA" id="ARBA00022729"/>
    </source>
</evidence>
<proteinExistence type="inferred from homology"/>